<dbReference type="InterPro" id="IPR012337">
    <property type="entry name" value="RNaseH-like_sf"/>
</dbReference>
<evidence type="ECO:0000313" key="2">
    <source>
        <dbReference type="EMBL" id="KAE9521471.1"/>
    </source>
</evidence>
<dbReference type="GO" id="GO:0046983">
    <property type="term" value="F:protein dimerization activity"/>
    <property type="evidence" value="ECO:0007669"/>
    <property type="project" value="InterPro"/>
</dbReference>
<accession>A0A6G0SUT8</accession>
<protein>
    <recommendedName>
        <fullName evidence="1">HAT C-terminal dimerisation domain-containing protein</fullName>
    </recommendedName>
</protein>
<dbReference type="EMBL" id="VYZN01002853">
    <property type="protein sequence ID" value="KAE9521471.1"/>
    <property type="molecule type" value="Genomic_DNA"/>
</dbReference>
<feature type="domain" description="HAT C-terminal dimerisation" evidence="1">
    <location>
        <begin position="382"/>
        <end position="451"/>
    </location>
</feature>
<dbReference type="PANTHER" id="PTHR46481:SF9">
    <property type="entry name" value="ZINC FINGER BED DOMAIN-CONTAINING PROTEIN 1-LIKE"/>
    <property type="match status" value="1"/>
</dbReference>
<dbReference type="InterPro" id="IPR008906">
    <property type="entry name" value="HATC_C_dom"/>
</dbReference>
<organism evidence="2 3">
    <name type="scientific">Aphis glycines</name>
    <name type="common">Soybean aphid</name>
    <dbReference type="NCBI Taxonomy" id="307491"/>
    <lineage>
        <taxon>Eukaryota</taxon>
        <taxon>Metazoa</taxon>
        <taxon>Ecdysozoa</taxon>
        <taxon>Arthropoda</taxon>
        <taxon>Hexapoda</taxon>
        <taxon>Insecta</taxon>
        <taxon>Pterygota</taxon>
        <taxon>Neoptera</taxon>
        <taxon>Paraneoptera</taxon>
        <taxon>Hemiptera</taxon>
        <taxon>Sternorrhyncha</taxon>
        <taxon>Aphidomorpha</taxon>
        <taxon>Aphidoidea</taxon>
        <taxon>Aphididae</taxon>
        <taxon>Aphidini</taxon>
        <taxon>Aphis</taxon>
        <taxon>Aphis</taxon>
    </lineage>
</organism>
<gene>
    <name evidence="2" type="ORF">AGLY_018145</name>
</gene>
<dbReference type="OrthoDB" id="6588691at2759"/>
<dbReference type="SUPFAM" id="SSF53098">
    <property type="entry name" value="Ribonuclease H-like"/>
    <property type="match status" value="1"/>
</dbReference>
<sequence>MIAVNQLPLSFCSSNGFHDFMSVVEPNYKPCKEEAIKTRLKILSSNIEELIKKDLQDASSICCTTDCWTSISQESYITVFAHVIDSKWCAKSYTLTTHEMDKRHTAENLSEQLINTFGKWDITNKILAIVTDNAKNITNAIPLISLEIYRHFKHSTLAKTSLEEKQELLGLTKTTLLQSCKTRWNSIYLMMERLVLNRCAIFNVLADRTITSQSMAQKLEIKEHEWLFIESLIQFLKPIYVTTNIFCTENNSSISMIRPLLKQIIEKHLMQCHENEDTIVQTLKQTLASEIKRRFSLEWDSTESVLLEQIASFLDPRFKDLDHEVLSNHEAIRSKIKQIINQNNYLEPNEITTASQEQQNKHRSDLEYIFGINNEENDLTKEFQNYLAEPQLRFTLDPLEWWKTRYSKYPTIGKLAKKYMAITATSVSAERCFSTAGNIVTRKRASLSPENY</sequence>
<keyword evidence="3" id="KW-1185">Reference proteome</keyword>
<evidence type="ECO:0000259" key="1">
    <source>
        <dbReference type="Pfam" id="PF05699"/>
    </source>
</evidence>
<evidence type="ECO:0000313" key="3">
    <source>
        <dbReference type="Proteomes" id="UP000475862"/>
    </source>
</evidence>
<name>A0A6G0SUT8_APHGL</name>
<dbReference type="AlphaFoldDB" id="A0A6G0SUT8"/>
<proteinExistence type="predicted"/>
<dbReference type="PANTHER" id="PTHR46481">
    <property type="entry name" value="ZINC FINGER BED DOMAIN-CONTAINING PROTEIN 4"/>
    <property type="match status" value="1"/>
</dbReference>
<dbReference type="InterPro" id="IPR052035">
    <property type="entry name" value="ZnF_BED_domain_contain"/>
</dbReference>
<comment type="caution">
    <text evidence="2">The sequence shown here is derived from an EMBL/GenBank/DDBJ whole genome shotgun (WGS) entry which is preliminary data.</text>
</comment>
<dbReference type="Pfam" id="PF05699">
    <property type="entry name" value="Dimer_Tnp_hAT"/>
    <property type="match status" value="1"/>
</dbReference>
<reference evidence="2 3" key="1">
    <citation type="submission" date="2019-08" db="EMBL/GenBank/DDBJ databases">
        <title>The genome of the soybean aphid Biotype 1, its phylome, world population structure and adaptation to the North American continent.</title>
        <authorList>
            <person name="Giordano R."/>
            <person name="Donthu R.K."/>
            <person name="Hernandez A.G."/>
            <person name="Wright C.L."/>
            <person name="Zimin A.V."/>
        </authorList>
    </citation>
    <scope>NUCLEOTIDE SEQUENCE [LARGE SCALE GENOMIC DNA]</scope>
    <source>
        <tissue evidence="2">Whole aphids</tissue>
    </source>
</reference>
<dbReference type="Proteomes" id="UP000475862">
    <property type="component" value="Unassembled WGS sequence"/>
</dbReference>